<evidence type="ECO:0000313" key="4">
    <source>
        <dbReference type="Proteomes" id="UP001249851"/>
    </source>
</evidence>
<dbReference type="AlphaFoldDB" id="A0AAD9UXJ8"/>
<comment type="caution">
    <text evidence="3">The sequence shown here is derived from an EMBL/GenBank/DDBJ whole genome shotgun (WGS) entry which is preliminary data.</text>
</comment>
<feature type="region of interest" description="Disordered" evidence="2">
    <location>
        <begin position="345"/>
        <end position="443"/>
    </location>
</feature>
<feature type="compositionally biased region" description="Polar residues" evidence="2">
    <location>
        <begin position="742"/>
        <end position="759"/>
    </location>
</feature>
<feature type="compositionally biased region" description="Polar residues" evidence="2">
    <location>
        <begin position="935"/>
        <end position="947"/>
    </location>
</feature>
<reference evidence="3" key="1">
    <citation type="journal article" date="2023" name="G3 (Bethesda)">
        <title>Whole genome assembly and annotation of the endangered Caribbean coral Acropora cervicornis.</title>
        <authorList>
            <person name="Selwyn J.D."/>
            <person name="Vollmer S.V."/>
        </authorList>
    </citation>
    <scope>NUCLEOTIDE SEQUENCE</scope>
    <source>
        <strain evidence="3">K2</strain>
    </source>
</reference>
<dbReference type="PANTHER" id="PTHR19327">
    <property type="entry name" value="GOLGIN"/>
    <property type="match status" value="1"/>
</dbReference>
<feature type="compositionally biased region" description="Basic and acidic residues" evidence="2">
    <location>
        <begin position="839"/>
        <end position="851"/>
    </location>
</feature>
<feature type="region of interest" description="Disordered" evidence="2">
    <location>
        <begin position="890"/>
        <end position="950"/>
    </location>
</feature>
<reference evidence="3" key="2">
    <citation type="journal article" date="2023" name="Science">
        <title>Genomic signatures of disease resistance in endangered staghorn corals.</title>
        <authorList>
            <person name="Vollmer S.V."/>
            <person name="Selwyn J.D."/>
            <person name="Despard B.A."/>
            <person name="Roesel C.L."/>
        </authorList>
    </citation>
    <scope>NUCLEOTIDE SEQUENCE</scope>
    <source>
        <strain evidence="3">K2</strain>
    </source>
</reference>
<evidence type="ECO:0000256" key="2">
    <source>
        <dbReference type="SAM" id="MobiDB-lite"/>
    </source>
</evidence>
<feature type="region of interest" description="Disordered" evidence="2">
    <location>
        <begin position="733"/>
        <end position="862"/>
    </location>
</feature>
<evidence type="ECO:0000256" key="1">
    <source>
        <dbReference type="SAM" id="Coils"/>
    </source>
</evidence>
<feature type="compositionally biased region" description="Polar residues" evidence="2">
    <location>
        <begin position="788"/>
        <end position="821"/>
    </location>
</feature>
<gene>
    <name evidence="3" type="ORF">P5673_025098</name>
</gene>
<feature type="compositionally biased region" description="Basic and acidic residues" evidence="2">
    <location>
        <begin position="766"/>
        <end position="787"/>
    </location>
</feature>
<name>A0AAD9UXJ8_ACRCE</name>
<proteinExistence type="predicted"/>
<dbReference type="EMBL" id="JARQWQ010000076">
    <property type="protein sequence ID" value="KAK2553606.1"/>
    <property type="molecule type" value="Genomic_DNA"/>
</dbReference>
<feature type="compositionally biased region" description="Basic and acidic residues" evidence="2">
    <location>
        <begin position="428"/>
        <end position="443"/>
    </location>
</feature>
<sequence length="965" mass="111162">MPKEKLDSLSLKQVLKPTQIVPFNHSVSSSKSIKQKKADFILEECTPSLLPTSNKLYDFEIGNGLDDFEGLPLIVRKDRLVQEIENSLAEIEDHYSNTTKLEEERTVFEMERNNLLKDIEEAITEIQNHVLNSHGLEHEKGVFKEECDGLRDQVDQLKNVLGSSTGLEIGSNSDELEKLALKEEINSLTLENENLKIKVKDADEGEVPSDMMSRELELLRDENSNLQKLLQMAEESEEHMGKELESCQAKLSEIQKQNNELTKENKRLATEKEQLELDQEDLEEELYSLQTRLMKSKDQNQNDFMLKESKEEFAKSQRACNALEKENNVLKKKIEQFEEEIKRLQRRQEEGGTTLVAATKTSENNEQQLKSALEKLNKETSSLHESLDKAETEIENLKDELKREREEKEKLKAASSDTGKKKKSKKGKEKDSESGKENEGKVDEVETFKKEIYNLTSECQALSETIARTANEKRKLLIDVEALTEEKNKLGSKVEELEGVVPELTKLKSENEELKGSYSNLKVFHDDLAQKLEIAKKSNAEKEEGLKRTLLEKDVFERRLKEFEETVEHIRKELQTSQQNFISKNDELKTLQRKFEEQNNKFSTTSEGSRKEREKLRNEVREISEMLKSKDEEMGSVRKTLEGRDSELQNMRITVDEMRKELTLTKNNLRESEKAKLDFEQNARKAEQTVDELQKSSAGLNDLVMERSLELSRTRRTLEKKVEKLTKENAEMRKKYGFDVPSGSTTPTRLSPVTVQMQKDPNLDVNLEHFSRPSRRTRNDETKRPNRDYSSLSSGTISEGTRQNSRDYSPSSRGITANRPTTDTRVRRSSDNNNAASDRQTHESEFAKQSRENGVPNARSFPPEYRVIASEILPPSPKREFTSSVVHVASSSVRDQSPMAANRDTGFNQRRDEEWNRNGRRFDELRQDDRERRSSGNSNHQDSNEATFQVVGYRQSGGDAYEHWV</sequence>
<dbReference type="Gene3D" id="1.10.287.1490">
    <property type="match status" value="1"/>
</dbReference>
<evidence type="ECO:0000313" key="3">
    <source>
        <dbReference type="EMBL" id="KAK2553606.1"/>
    </source>
</evidence>
<feature type="compositionally biased region" description="Basic and acidic residues" evidence="2">
    <location>
        <begin position="909"/>
        <end position="934"/>
    </location>
</feature>
<dbReference type="PANTHER" id="PTHR19327:SF0">
    <property type="entry name" value="GOLGIN SUBFAMILY A MEMBER 4"/>
    <property type="match status" value="1"/>
</dbReference>
<accession>A0AAD9UXJ8</accession>
<feature type="compositionally biased region" description="Basic and acidic residues" evidence="2">
    <location>
        <begin position="608"/>
        <end position="647"/>
    </location>
</feature>
<organism evidence="3 4">
    <name type="scientific">Acropora cervicornis</name>
    <name type="common">Staghorn coral</name>
    <dbReference type="NCBI Taxonomy" id="6130"/>
    <lineage>
        <taxon>Eukaryota</taxon>
        <taxon>Metazoa</taxon>
        <taxon>Cnidaria</taxon>
        <taxon>Anthozoa</taxon>
        <taxon>Hexacorallia</taxon>
        <taxon>Scleractinia</taxon>
        <taxon>Astrocoeniina</taxon>
        <taxon>Acroporidae</taxon>
        <taxon>Acropora</taxon>
    </lineage>
</organism>
<feature type="compositionally biased region" description="Basic and acidic residues" evidence="2">
    <location>
        <begin position="372"/>
        <end position="412"/>
    </location>
</feature>
<feature type="compositionally biased region" description="Polar residues" evidence="2">
    <location>
        <begin position="359"/>
        <end position="370"/>
    </location>
</feature>
<keyword evidence="4" id="KW-1185">Reference proteome</keyword>
<dbReference type="Proteomes" id="UP001249851">
    <property type="component" value="Unassembled WGS sequence"/>
</dbReference>
<feature type="region of interest" description="Disordered" evidence="2">
    <location>
        <begin position="595"/>
        <end position="650"/>
    </location>
</feature>
<feature type="coiled-coil region" evidence="1">
    <location>
        <begin position="466"/>
        <end position="500"/>
    </location>
</feature>
<protein>
    <submittedName>
        <fullName evidence="3">Uncharacterized protein</fullName>
    </submittedName>
</protein>
<keyword evidence="1" id="KW-0175">Coiled coil</keyword>